<dbReference type="Pfam" id="PF13731">
    <property type="entry name" value="WxL"/>
    <property type="match status" value="1"/>
</dbReference>
<feature type="domain" description="WxL" evidence="3">
    <location>
        <begin position="49"/>
        <end position="257"/>
    </location>
</feature>
<accession>A0ABW4BQV7</accession>
<reference evidence="5" key="1">
    <citation type="journal article" date="2019" name="Int. J. Syst. Evol. Microbiol.">
        <title>The Global Catalogue of Microorganisms (GCM) 10K type strain sequencing project: providing services to taxonomists for standard genome sequencing and annotation.</title>
        <authorList>
            <consortium name="The Broad Institute Genomics Platform"/>
            <consortium name="The Broad Institute Genome Sequencing Center for Infectious Disease"/>
            <person name="Wu L."/>
            <person name="Ma J."/>
        </authorList>
    </citation>
    <scope>NUCLEOTIDE SEQUENCE [LARGE SCALE GENOMIC DNA]</scope>
    <source>
        <strain evidence="5">CCM 8936</strain>
    </source>
</reference>
<evidence type="ECO:0000256" key="2">
    <source>
        <dbReference type="SAM" id="SignalP"/>
    </source>
</evidence>
<keyword evidence="5" id="KW-1185">Reference proteome</keyword>
<evidence type="ECO:0000259" key="3">
    <source>
        <dbReference type="Pfam" id="PF13731"/>
    </source>
</evidence>
<name>A0ABW4BQV7_9LACO</name>
<organism evidence="4 5">
    <name type="scientific">Companilactobacillus keshanensis</name>
    <dbReference type="NCBI Taxonomy" id="2486003"/>
    <lineage>
        <taxon>Bacteria</taxon>
        <taxon>Bacillati</taxon>
        <taxon>Bacillota</taxon>
        <taxon>Bacilli</taxon>
        <taxon>Lactobacillales</taxon>
        <taxon>Lactobacillaceae</taxon>
        <taxon>Companilactobacillus</taxon>
    </lineage>
</organism>
<evidence type="ECO:0000256" key="1">
    <source>
        <dbReference type="SAM" id="MobiDB-lite"/>
    </source>
</evidence>
<proteinExistence type="predicted"/>
<dbReference type="InterPro" id="IPR027994">
    <property type="entry name" value="WxL_dom"/>
</dbReference>
<gene>
    <name evidence="4" type="ORF">ACFQ42_02330</name>
</gene>
<protein>
    <submittedName>
        <fullName evidence="4">WxL domain-containing protein</fullName>
    </submittedName>
</protein>
<comment type="caution">
    <text evidence="4">The sequence shown here is derived from an EMBL/GenBank/DDBJ whole genome shotgun (WGS) entry which is preliminary data.</text>
</comment>
<feature type="compositionally biased region" description="Low complexity" evidence="1">
    <location>
        <begin position="87"/>
        <end position="112"/>
    </location>
</feature>
<sequence length="263" mass="27173">MKIIKKVLFSALIATSTLLTLSTNTVNADTTSATVSSDGTSRAANGTVVDSKNSTVSVTVLSGILTLDAVPDFSFRAVDGATVGLKSNTTDNTNNTNNAATANNGDSDGNNTGLLQVTDSRVSISGTTNDASNTMASGFTLGASISSLEPFDSKDSPISGFSLTLNPQALVDDAGNTVNIYPDLALLSNKAVMSDTDKGDTDVINLDPGKYRPGVVSANFSQFTDGASLYLPKGSVASRTNEQKYNAVITWTLTPKPQNTIAP</sequence>
<dbReference type="EMBL" id="JBHTOI010000005">
    <property type="protein sequence ID" value="MFD1417598.1"/>
    <property type="molecule type" value="Genomic_DNA"/>
</dbReference>
<feature type="region of interest" description="Disordered" evidence="1">
    <location>
        <begin position="84"/>
        <end position="112"/>
    </location>
</feature>
<evidence type="ECO:0000313" key="4">
    <source>
        <dbReference type="EMBL" id="MFD1417598.1"/>
    </source>
</evidence>
<evidence type="ECO:0000313" key="5">
    <source>
        <dbReference type="Proteomes" id="UP001597251"/>
    </source>
</evidence>
<keyword evidence="2" id="KW-0732">Signal</keyword>
<dbReference type="RefSeq" id="WP_164505262.1">
    <property type="nucleotide sequence ID" value="NZ_JBHTOI010000005.1"/>
</dbReference>
<feature type="signal peptide" evidence="2">
    <location>
        <begin position="1"/>
        <end position="28"/>
    </location>
</feature>
<feature type="chain" id="PRO_5047108758" evidence="2">
    <location>
        <begin position="29"/>
        <end position="263"/>
    </location>
</feature>
<dbReference type="Proteomes" id="UP001597251">
    <property type="component" value="Unassembled WGS sequence"/>
</dbReference>